<name>A0A445EN17_ARAHY</name>
<evidence type="ECO:0000313" key="2">
    <source>
        <dbReference type="Proteomes" id="UP000289738"/>
    </source>
</evidence>
<protein>
    <recommendedName>
        <fullName evidence="3">Aminotransferase-like plant mobile domain-containing protein</fullName>
    </recommendedName>
</protein>
<dbReference type="AlphaFoldDB" id="A0A445EN17"/>
<dbReference type="EMBL" id="SDMP01000001">
    <property type="protein sequence ID" value="RYR76859.1"/>
    <property type="molecule type" value="Genomic_DNA"/>
</dbReference>
<reference evidence="1 2" key="1">
    <citation type="submission" date="2019-01" db="EMBL/GenBank/DDBJ databases">
        <title>Sequencing of cultivated peanut Arachis hypogaea provides insights into genome evolution and oil improvement.</title>
        <authorList>
            <person name="Chen X."/>
        </authorList>
    </citation>
    <scope>NUCLEOTIDE SEQUENCE [LARGE SCALE GENOMIC DNA]</scope>
    <source>
        <strain evidence="2">cv. Fuhuasheng</strain>
        <tissue evidence="1">Leaves</tissue>
    </source>
</reference>
<sequence length="69" mass="8114">MIVHFTWFHERFRVLPTDATDDIARAYIMMLSTQLFGDNSANWVHIRWLPFVANIYDICSYSWGFAALA</sequence>
<comment type="caution">
    <text evidence="1">The sequence shown here is derived from an EMBL/GenBank/DDBJ whole genome shotgun (WGS) entry which is preliminary data.</text>
</comment>
<organism evidence="1 2">
    <name type="scientific">Arachis hypogaea</name>
    <name type="common">Peanut</name>
    <dbReference type="NCBI Taxonomy" id="3818"/>
    <lineage>
        <taxon>Eukaryota</taxon>
        <taxon>Viridiplantae</taxon>
        <taxon>Streptophyta</taxon>
        <taxon>Embryophyta</taxon>
        <taxon>Tracheophyta</taxon>
        <taxon>Spermatophyta</taxon>
        <taxon>Magnoliopsida</taxon>
        <taxon>eudicotyledons</taxon>
        <taxon>Gunneridae</taxon>
        <taxon>Pentapetalae</taxon>
        <taxon>rosids</taxon>
        <taxon>fabids</taxon>
        <taxon>Fabales</taxon>
        <taxon>Fabaceae</taxon>
        <taxon>Papilionoideae</taxon>
        <taxon>50 kb inversion clade</taxon>
        <taxon>dalbergioids sensu lato</taxon>
        <taxon>Dalbergieae</taxon>
        <taxon>Pterocarpus clade</taxon>
        <taxon>Arachis</taxon>
    </lineage>
</organism>
<proteinExistence type="predicted"/>
<evidence type="ECO:0008006" key="3">
    <source>
        <dbReference type="Google" id="ProtNLM"/>
    </source>
</evidence>
<evidence type="ECO:0000313" key="1">
    <source>
        <dbReference type="EMBL" id="RYR76859.1"/>
    </source>
</evidence>
<accession>A0A445EN17</accession>
<keyword evidence="2" id="KW-1185">Reference proteome</keyword>
<gene>
    <name evidence="1" type="ORF">Ahy_A01g001386</name>
</gene>
<dbReference type="Proteomes" id="UP000289738">
    <property type="component" value="Chromosome A01"/>
</dbReference>